<feature type="compositionally biased region" description="Pro residues" evidence="1">
    <location>
        <begin position="84"/>
        <end position="96"/>
    </location>
</feature>
<name>A0A117QWQ9_9ACTN</name>
<keyword evidence="3" id="KW-1185">Reference proteome</keyword>
<evidence type="ECO:0000313" key="2">
    <source>
        <dbReference type="EMBL" id="KUN58200.1"/>
    </source>
</evidence>
<protein>
    <submittedName>
        <fullName evidence="2">Uncharacterized protein</fullName>
    </submittedName>
</protein>
<feature type="region of interest" description="Disordered" evidence="1">
    <location>
        <begin position="68"/>
        <end position="96"/>
    </location>
</feature>
<comment type="caution">
    <text evidence="2">The sequence shown here is derived from an EMBL/GenBank/DDBJ whole genome shotgun (WGS) entry which is preliminary data.</text>
</comment>
<dbReference type="Proteomes" id="UP000054375">
    <property type="component" value="Unassembled WGS sequence"/>
</dbReference>
<evidence type="ECO:0000313" key="3">
    <source>
        <dbReference type="Proteomes" id="UP000054375"/>
    </source>
</evidence>
<accession>A0A117QWQ9</accession>
<dbReference type="AlphaFoldDB" id="A0A117QWQ9"/>
<dbReference type="RefSeq" id="WP_062247012.1">
    <property type="nucleotide sequence ID" value="NZ_KQ948754.1"/>
</dbReference>
<gene>
    <name evidence="2" type="ORF">AQJ54_42740</name>
</gene>
<reference evidence="2 3" key="1">
    <citation type="submission" date="2015-10" db="EMBL/GenBank/DDBJ databases">
        <title>Draft genome sequence of Streptomyces griseorubiginosus DSM 40469, type strain for the species Streptomyces griseorubiginosus.</title>
        <authorList>
            <person name="Ruckert C."/>
            <person name="Winkler A."/>
            <person name="Kalinowski J."/>
            <person name="Kampfer P."/>
            <person name="Glaeser S."/>
        </authorList>
    </citation>
    <scope>NUCLEOTIDE SEQUENCE [LARGE SCALE GENOMIC DNA]</scope>
    <source>
        <strain evidence="2 3">DSM 40469</strain>
    </source>
</reference>
<dbReference type="EMBL" id="LMWV01000051">
    <property type="protein sequence ID" value="KUN58200.1"/>
    <property type="molecule type" value="Genomic_DNA"/>
</dbReference>
<organism evidence="2 3">
    <name type="scientific">Streptomyces griseorubiginosus</name>
    <dbReference type="NCBI Taxonomy" id="67304"/>
    <lineage>
        <taxon>Bacteria</taxon>
        <taxon>Bacillati</taxon>
        <taxon>Actinomycetota</taxon>
        <taxon>Actinomycetes</taxon>
        <taxon>Kitasatosporales</taxon>
        <taxon>Streptomycetaceae</taxon>
        <taxon>Streptomyces</taxon>
    </lineage>
</organism>
<sequence length="96" mass="10057">MPAALIAALAPTGTLAFVALIVWRLFPGGVPGTLTAWTQYRTTTTARTKALDPDERTSRIGMEMLRLSYGTDAGPDPQTTPAAPEQPPASPGDPPP</sequence>
<proteinExistence type="predicted"/>
<evidence type="ECO:0000256" key="1">
    <source>
        <dbReference type="SAM" id="MobiDB-lite"/>
    </source>
</evidence>